<dbReference type="InterPro" id="IPR003165">
    <property type="entry name" value="Piwi"/>
</dbReference>
<keyword evidence="2" id="KW-1185">Reference proteome</keyword>
<dbReference type="Gene3D" id="3.40.50.2300">
    <property type="match status" value="1"/>
</dbReference>
<name>A0A1I7WPL1_HETBA</name>
<evidence type="ECO:0000313" key="3">
    <source>
        <dbReference type="WBParaSite" id="Hba_07018"/>
    </source>
</evidence>
<evidence type="ECO:0000313" key="2">
    <source>
        <dbReference type="Proteomes" id="UP000095283"/>
    </source>
</evidence>
<organism evidence="2 3">
    <name type="scientific">Heterorhabditis bacteriophora</name>
    <name type="common">Entomopathogenic nematode worm</name>
    <dbReference type="NCBI Taxonomy" id="37862"/>
    <lineage>
        <taxon>Eukaryota</taxon>
        <taxon>Metazoa</taxon>
        <taxon>Ecdysozoa</taxon>
        <taxon>Nematoda</taxon>
        <taxon>Chromadorea</taxon>
        <taxon>Rhabditida</taxon>
        <taxon>Rhabditina</taxon>
        <taxon>Rhabditomorpha</taxon>
        <taxon>Strongyloidea</taxon>
        <taxon>Heterorhabditidae</taxon>
        <taxon>Heterorhabditis</taxon>
    </lineage>
</organism>
<dbReference type="Pfam" id="PF02171">
    <property type="entry name" value="Piwi"/>
    <property type="match status" value="1"/>
</dbReference>
<feature type="domain" description="Piwi" evidence="1">
    <location>
        <begin position="132"/>
        <end position="186"/>
    </location>
</feature>
<dbReference type="WBParaSite" id="Hba_07018">
    <property type="protein sequence ID" value="Hba_07018"/>
    <property type="gene ID" value="Hba_07018"/>
</dbReference>
<reference evidence="3" key="1">
    <citation type="submission" date="2016-11" db="UniProtKB">
        <authorList>
            <consortium name="WormBaseParasite"/>
        </authorList>
    </citation>
    <scope>IDENTIFICATION</scope>
</reference>
<protein>
    <submittedName>
        <fullName evidence="3">Piwi domain-containing protein</fullName>
    </submittedName>
</protein>
<dbReference type="SUPFAM" id="SSF53098">
    <property type="entry name" value="Ribonuclease H-like"/>
    <property type="match status" value="1"/>
</dbReference>
<dbReference type="AlphaFoldDB" id="A0A1I7WPL1"/>
<proteinExistence type="predicted"/>
<dbReference type="InterPro" id="IPR012337">
    <property type="entry name" value="RNaseH-like_sf"/>
</dbReference>
<accession>A0A1I7WPL1</accession>
<dbReference type="GO" id="GO:0003676">
    <property type="term" value="F:nucleic acid binding"/>
    <property type="evidence" value="ECO:0007669"/>
    <property type="project" value="InterPro"/>
</dbReference>
<dbReference type="Proteomes" id="UP000095283">
    <property type="component" value="Unplaced"/>
</dbReference>
<evidence type="ECO:0000259" key="1">
    <source>
        <dbReference type="Pfam" id="PF02171"/>
    </source>
</evidence>
<sequence>MMDSSTSSKPVKVIGLRMLDIARTTESSKKGPVLLRDLERFQDIRHDNWPVIIALTSQKIRKYYPLEKMYITPYQTISNNNEVFNQSEISLTPSERWEHIDEHIHRLHLFHNPWQNLFGIKIFPDNVGSLSNKWYDILKYLERKYEVVTQHLTIETVSRICEKKQMETLQNIINKTNKKLGGCNTRVRPLDEG</sequence>